<gene>
    <name evidence="5" type="primary">LOC106460809</name>
</gene>
<name>A0ABM1B6W1_LIMPO</name>
<dbReference type="InterPro" id="IPR029071">
    <property type="entry name" value="Ubiquitin-like_domsf"/>
</dbReference>
<dbReference type="SMART" id="SM00314">
    <property type="entry name" value="RA"/>
    <property type="match status" value="1"/>
</dbReference>
<feature type="compositionally biased region" description="Low complexity" evidence="2">
    <location>
        <begin position="371"/>
        <end position="380"/>
    </location>
</feature>
<keyword evidence="1" id="KW-0175">Coiled coil</keyword>
<proteinExistence type="predicted"/>
<dbReference type="InterPro" id="IPR000159">
    <property type="entry name" value="RA_dom"/>
</dbReference>
<dbReference type="PANTHER" id="PTHR15286">
    <property type="entry name" value="RAS-ASSOCIATING DOMAIN CONTAINING PROTEIN"/>
    <property type="match status" value="1"/>
</dbReference>
<evidence type="ECO:0000259" key="3">
    <source>
        <dbReference type="PROSITE" id="PS50200"/>
    </source>
</evidence>
<sequence>MGAEIPVWVGGFQKWVTGVTKSTTCEDIVQAVLSSSPRSKEQKGEKDHKSYTIVERWRKVERPLEGKSRILKVWKTWGEEQCNVRFLLKRVHPHTYKDLRTTRRKTGKVIANNSRYKTLYSKRTKSGDNTVCKSDYVDRIKKIVMSQEEKIRSQHQELQDKDDEIEYYETKIHIVRMEERGVNYLIDTYLGETSEEESGSQASVGGIEQTAHLYEKVLSLCERIDKEEENIKDLSSRIRLSVALGEENDEEENKLNDDKKRLPLPDVTSCSNTKLSDDLLGIQNEITRLVTVNDTQRTTIKQNEDTIREYGQIINEKYLHLHQLQLDLEREERETKILQEELSIIQNSHVDSQPTCATTSSEVPEIGDSNSDTGLSSLHSGSDDGACVLDTLV</sequence>
<protein>
    <submittedName>
        <fullName evidence="5">Ras association domain-containing protein 10-like</fullName>
    </submittedName>
</protein>
<dbReference type="Pfam" id="PF21712">
    <property type="entry name" value="RASSF8-10_RA"/>
    <property type="match status" value="1"/>
</dbReference>
<feature type="region of interest" description="Disordered" evidence="2">
    <location>
        <begin position="349"/>
        <end position="380"/>
    </location>
</feature>
<evidence type="ECO:0000256" key="2">
    <source>
        <dbReference type="SAM" id="MobiDB-lite"/>
    </source>
</evidence>
<dbReference type="GeneID" id="106460809"/>
<organism evidence="4 5">
    <name type="scientific">Limulus polyphemus</name>
    <name type="common">Atlantic horseshoe crab</name>
    <dbReference type="NCBI Taxonomy" id="6850"/>
    <lineage>
        <taxon>Eukaryota</taxon>
        <taxon>Metazoa</taxon>
        <taxon>Ecdysozoa</taxon>
        <taxon>Arthropoda</taxon>
        <taxon>Chelicerata</taxon>
        <taxon>Merostomata</taxon>
        <taxon>Xiphosura</taxon>
        <taxon>Limulidae</taxon>
        <taxon>Limulus</taxon>
    </lineage>
</organism>
<reference evidence="5" key="1">
    <citation type="submission" date="2025-08" db="UniProtKB">
        <authorList>
            <consortium name="RefSeq"/>
        </authorList>
    </citation>
    <scope>IDENTIFICATION</scope>
    <source>
        <tissue evidence="5">Muscle</tissue>
    </source>
</reference>
<dbReference type="PANTHER" id="PTHR15286:SF1">
    <property type="entry name" value="FI07216P"/>
    <property type="match status" value="1"/>
</dbReference>
<dbReference type="PROSITE" id="PS50200">
    <property type="entry name" value="RA"/>
    <property type="match status" value="1"/>
</dbReference>
<evidence type="ECO:0000313" key="5">
    <source>
        <dbReference type="RefSeq" id="XP_013776004.1"/>
    </source>
</evidence>
<feature type="coiled-coil region" evidence="1">
    <location>
        <begin position="314"/>
        <end position="348"/>
    </location>
</feature>
<dbReference type="InterPro" id="IPR048945">
    <property type="entry name" value="RASSF8/10_RA"/>
</dbReference>
<evidence type="ECO:0000313" key="4">
    <source>
        <dbReference type="Proteomes" id="UP000694941"/>
    </source>
</evidence>
<feature type="compositionally biased region" description="Polar residues" evidence="2">
    <location>
        <begin position="349"/>
        <end position="362"/>
    </location>
</feature>
<feature type="domain" description="Ras-associating" evidence="3">
    <location>
        <begin position="19"/>
        <end position="93"/>
    </location>
</feature>
<dbReference type="SUPFAM" id="SSF54236">
    <property type="entry name" value="Ubiquitin-like"/>
    <property type="match status" value="1"/>
</dbReference>
<keyword evidence="4" id="KW-1185">Reference proteome</keyword>
<dbReference type="Proteomes" id="UP000694941">
    <property type="component" value="Unplaced"/>
</dbReference>
<dbReference type="InterPro" id="IPR033593">
    <property type="entry name" value="N-RASSF"/>
</dbReference>
<dbReference type="RefSeq" id="XP_013776004.1">
    <property type="nucleotide sequence ID" value="XM_013920550.2"/>
</dbReference>
<evidence type="ECO:0000256" key="1">
    <source>
        <dbReference type="SAM" id="Coils"/>
    </source>
</evidence>
<accession>A0ABM1B6W1</accession>
<dbReference type="Gene3D" id="3.10.20.90">
    <property type="entry name" value="Phosphatidylinositol 3-kinase Catalytic Subunit, Chain A, domain 1"/>
    <property type="match status" value="1"/>
</dbReference>
<dbReference type="CDD" id="cd16123">
    <property type="entry name" value="RA_RASSF7_like"/>
    <property type="match status" value="1"/>
</dbReference>